<dbReference type="PROSITE" id="PS50158">
    <property type="entry name" value="ZF_CCHC"/>
    <property type="match status" value="1"/>
</dbReference>
<feature type="compositionally biased region" description="Low complexity" evidence="1">
    <location>
        <begin position="837"/>
        <end position="846"/>
    </location>
</feature>
<feature type="region of interest" description="Disordered" evidence="1">
    <location>
        <begin position="1268"/>
        <end position="1299"/>
    </location>
</feature>
<dbReference type="Proteomes" id="UP000005239">
    <property type="component" value="Unassembled WGS sequence"/>
</dbReference>
<feature type="compositionally biased region" description="Low complexity" evidence="1">
    <location>
        <begin position="1537"/>
        <end position="1550"/>
    </location>
</feature>
<dbReference type="InterPro" id="IPR001965">
    <property type="entry name" value="Znf_PHD"/>
</dbReference>
<dbReference type="PANTHER" id="PTHR13793">
    <property type="entry name" value="PHD FINGER PROTEINS"/>
    <property type="match status" value="1"/>
</dbReference>
<organism evidence="2 3">
    <name type="scientific">Pristionchus pacificus</name>
    <name type="common">Parasitic nematode worm</name>
    <dbReference type="NCBI Taxonomy" id="54126"/>
    <lineage>
        <taxon>Eukaryota</taxon>
        <taxon>Metazoa</taxon>
        <taxon>Ecdysozoa</taxon>
        <taxon>Nematoda</taxon>
        <taxon>Chromadorea</taxon>
        <taxon>Rhabditida</taxon>
        <taxon>Rhabditina</taxon>
        <taxon>Diplogasteromorpha</taxon>
        <taxon>Diplogasteroidea</taxon>
        <taxon>Neodiplogasteridae</taxon>
        <taxon>Pristionchus</taxon>
    </lineage>
</organism>
<feature type="compositionally biased region" description="Polar residues" evidence="1">
    <location>
        <begin position="112"/>
        <end position="123"/>
    </location>
</feature>
<feature type="compositionally biased region" description="Low complexity" evidence="1">
    <location>
        <begin position="853"/>
        <end position="879"/>
    </location>
</feature>
<reference evidence="3" key="1">
    <citation type="journal article" date="2008" name="Nat. Genet.">
        <title>The Pristionchus pacificus genome provides a unique perspective on nematode lifestyle and parasitism.</title>
        <authorList>
            <person name="Dieterich C."/>
            <person name="Clifton S.W."/>
            <person name="Schuster L.N."/>
            <person name="Chinwalla A."/>
            <person name="Delehaunty K."/>
            <person name="Dinkelacker I."/>
            <person name="Fulton L."/>
            <person name="Fulton R."/>
            <person name="Godfrey J."/>
            <person name="Minx P."/>
            <person name="Mitreva M."/>
            <person name="Roeseler W."/>
            <person name="Tian H."/>
            <person name="Witte H."/>
            <person name="Yang S.P."/>
            <person name="Wilson R.K."/>
            <person name="Sommer R.J."/>
        </authorList>
    </citation>
    <scope>NUCLEOTIDE SEQUENCE [LARGE SCALE GENOMIC DNA]</scope>
    <source>
        <strain evidence="3">PS312</strain>
    </source>
</reference>
<dbReference type="GO" id="GO:0015074">
    <property type="term" value="P:DNA integration"/>
    <property type="evidence" value="ECO:0007669"/>
    <property type="project" value="InterPro"/>
</dbReference>
<dbReference type="InterPro" id="IPR012337">
    <property type="entry name" value="RNaseH-like_sf"/>
</dbReference>
<protein>
    <submittedName>
        <fullName evidence="2">Phf-15</fullName>
    </submittedName>
</protein>
<dbReference type="GO" id="GO:0019899">
    <property type="term" value="F:enzyme binding"/>
    <property type="evidence" value="ECO:0007669"/>
    <property type="project" value="UniProtKB-ARBA"/>
</dbReference>
<reference evidence="2" key="2">
    <citation type="submission" date="2022-06" db="UniProtKB">
        <authorList>
            <consortium name="EnsemblMetazoa"/>
        </authorList>
    </citation>
    <scope>IDENTIFICATION</scope>
    <source>
        <strain evidence="2">PS312</strain>
    </source>
</reference>
<feature type="region of interest" description="Disordered" evidence="1">
    <location>
        <begin position="1530"/>
        <end position="1593"/>
    </location>
</feature>
<dbReference type="GO" id="GO:0008270">
    <property type="term" value="F:zinc ion binding"/>
    <property type="evidence" value="ECO:0007669"/>
    <property type="project" value="InterPro"/>
</dbReference>
<dbReference type="Pfam" id="PF13832">
    <property type="entry name" value="zf-HC5HC2H_2"/>
    <property type="match status" value="1"/>
</dbReference>
<dbReference type="Gene3D" id="3.30.40.10">
    <property type="entry name" value="Zinc/RING finger domain, C3HC4 (zinc finger)"/>
    <property type="match status" value="2"/>
</dbReference>
<dbReference type="SUPFAM" id="SSF53098">
    <property type="entry name" value="Ribonuclease H-like"/>
    <property type="match status" value="1"/>
</dbReference>
<dbReference type="PANTHER" id="PTHR13793:SF107">
    <property type="entry name" value="BROMODOMAIN-CONTAINING PROTEIN HOMOLOG"/>
    <property type="match status" value="1"/>
</dbReference>
<dbReference type="InterPro" id="IPR050701">
    <property type="entry name" value="Histone_Mod_Regulator"/>
</dbReference>
<dbReference type="EnsemblMetazoa" id="PPA01814.1">
    <property type="protein sequence ID" value="PPA01814.1"/>
    <property type="gene ID" value="WBGene00091368"/>
</dbReference>
<dbReference type="InterPro" id="IPR013083">
    <property type="entry name" value="Znf_RING/FYVE/PHD"/>
</dbReference>
<keyword evidence="3" id="KW-1185">Reference proteome</keyword>
<evidence type="ECO:0000313" key="3">
    <source>
        <dbReference type="Proteomes" id="UP000005239"/>
    </source>
</evidence>
<dbReference type="SUPFAM" id="SSF57903">
    <property type="entry name" value="FYVE/PHD zinc finger"/>
    <property type="match status" value="1"/>
</dbReference>
<feature type="compositionally biased region" description="Polar residues" evidence="1">
    <location>
        <begin position="2664"/>
        <end position="2679"/>
    </location>
</feature>
<dbReference type="Gene3D" id="2.40.70.10">
    <property type="entry name" value="Acid Proteases"/>
    <property type="match status" value="1"/>
</dbReference>
<proteinExistence type="predicted"/>
<dbReference type="GO" id="GO:0006357">
    <property type="term" value="P:regulation of transcription by RNA polymerase II"/>
    <property type="evidence" value="ECO:0000318"/>
    <property type="project" value="GO_Central"/>
</dbReference>
<dbReference type="SUPFAM" id="SSF50630">
    <property type="entry name" value="Acid proteases"/>
    <property type="match status" value="1"/>
</dbReference>
<feature type="region of interest" description="Disordered" evidence="1">
    <location>
        <begin position="18"/>
        <end position="151"/>
    </location>
</feature>
<dbReference type="CDD" id="cd15492">
    <property type="entry name" value="PHD_BRPF_JADE_like"/>
    <property type="match status" value="1"/>
</dbReference>
<feature type="region of interest" description="Disordered" evidence="1">
    <location>
        <begin position="756"/>
        <end position="1016"/>
    </location>
</feature>
<evidence type="ECO:0000256" key="1">
    <source>
        <dbReference type="SAM" id="MobiDB-lite"/>
    </source>
</evidence>
<dbReference type="SMART" id="SM00249">
    <property type="entry name" value="PHD"/>
    <property type="match status" value="2"/>
</dbReference>
<dbReference type="SMART" id="SM00343">
    <property type="entry name" value="ZnF_C2HC"/>
    <property type="match status" value="2"/>
</dbReference>
<dbReference type="InterPro" id="IPR036397">
    <property type="entry name" value="RNaseH_sf"/>
</dbReference>
<feature type="compositionally biased region" description="Basic and acidic residues" evidence="1">
    <location>
        <begin position="189"/>
        <end position="217"/>
    </location>
</feature>
<dbReference type="PROSITE" id="PS50994">
    <property type="entry name" value="INTEGRASE"/>
    <property type="match status" value="1"/>
</dbReference>
<dbReference type="InterPro" id="IPR034732">
    <property type="entry name" value="EPHD"/>
</dbReference>
<dbReference type="InterPro" id="IPR021109">
    <property type="entry name" value="Peptidase_aspartic_dom_sf"/>
</dbReference>
<dbReference type="Gene3D" id="4.10.60.10">
    <property type="entry name" value="Zinc finger, CCHC-type"/>
    <property type="match status" value="1"/>
</dbReference>
<dbReference type="InterPro" id="IPR001584">
    <property type="entry name" value="Integrase_cat-core"/>
</dbReference>
<sequence length="2708" mass="303071">MVFTYIKRLIFADRSEVADVPMPPAQPGAPATREALPATPASRKRPACSTSSSSAGLPVAASKASRRGSLSANRAIKTEEPDESSQSMDESSEMMDNGVQYSDMGADDEEPCTSSSILRTPSNAKPKADRRRTGREMSEESDGSDHTLIGSPKRKTFYTINDLVHGAVSDVTPVAKSEERRRGRKRVKRTDEGGEKREGEREAGGGGEKMEKGERSRERGRRSSSLHSNQPAERFRTDILTQIRAADSEYTPSSDEPCQVLRLSDRWREEWSHGVQVLLHPKNLPRFETRPCDLPAHSSGQFILPPHYIQSKDASYQREGTHKKYPVPPLRIYQGDRLDELWLERLNRSHAAHRLPQLALGTMLDLMNEFEIECFQKDGDEEDQMFFCDGCNKCVHRTCYGYLDVPEGNWECEMCRAVTFVRHETLKCALCPARGGMMKPVKGTDQWVHVICSLHLPNVKFGTDKAGNDIILSVDQVPDERFTLKCNICDLKAGACIQCDYRGCATSFHTTCAQRSGTADVHHVKLTNDDYEFRAFCKTHARGAMEKKKDGKKGRKRKDMMEQSEDESDGRSEQMRALERAFFLHVKFEDAVKKLGCSKLHASDVYEYWKQKRAEHGGRPMIADPDHEIVVEVDTPVLKLEDSGDDGQGGLMLSADPAVQRLLTPYNQKIYRLQRFVFQILDKTRTECDRVRRRERTKKAQLDTEYDIFKKLIELDSLPVPISSRELDKIVESLEQDMTPEEIAESDRIAEEMVAWAPSSPSKRKISGVGVPPVTTPASAVRKEKNAEPSTSASPVKRAKNAPAAATPTAPASTSKKEKNAAPSTTPASPTKREKNAAPAATTTPTKASPVKRTGAAAGSAASTRRSTTVGATPATTPASGGGGGRPAATRRVIVSTTVESATARHAASPSKENGVSGAAAATAAREDAAERSPTKSGRRAGTGRVSFAGAAASPPPSTPTLRGAHPTSPSKTKTPGGGGPPKTPASKRLRPQNPPDDPPLPTPESAASKLRERREVRLPYSSASVNRVSRMWADGWSESRSLMRRVRLRGDEEEEEGNRRAQMDELGLYDDEGQLIAPQPVSVEDEYMLLGDLEGDLMQERNDEVAELLNGARHGVEADKTSTVFDTLAELRLNYEALLEEKKNRETRDTTILATVGVESMEEVIDRATKGERKNFAAETSAKVLEQITSALDEVGHSNIATMVDEIFKLREVNDKQADVLDEIMGSMNVTDMNDIMVSIQISKQQLEEKIKRLETELRREKDLVKKRTQERDQANGEIERTKQAINEKERSESNPHVMPSENIELREIKKIDATIARQREARAALSAAFRGYNLNEARRQRAEQDTDTLRAMTVGGRKVDTVCNDIEYIVSKLHTDEHKQEDAKRVQFLLMYENNREYPELLKMMDEKKSYAEMKEHMRRAEYIERTLNQSRLEYRGTSNSGRVISGKRYQLNNGTNGRVDSKTCFNCQGIGHLGRECPSKKDLSGRFVNARCSGSGGEGHTSRMCYPDPAAKRLSNRAPEMHNGTLRDAQVSPQNGGSQINNNSNANHTPVIQSATGVGSGLGGSGRVNDNGQRRYGNGSRFNAGNNSNPRVQMLAMNEANKGGRENRVSFNRRKPAYVRSENETREESGNGVDETPLMVQASRTGDVINEDPLFVKRFRPVQGVIGGLQVEACLDTGAEVNLIDKRRVDLMNGVDIERKINFDICEALGKSVKTIGTVVVDVDMNVGRRCRVGFVVSESDIPTVLLGNGALEAMGLELNLKKEVLELGDASLSCQPDSAIVLKEVRIEPGRIGSVFVGGGRPGQSSKVLITDRIEVVEGINDGSEAVQVPVWNDTSSDLVFKKNDTIGVWCKVEDVDAVRKGEESNFQTMIKHLRVNGCLMSKQESEWKQIQENLEACRGGTKLSDRVQEIIREYADVETIQRQQDEERKRDNQIDAEEKENLKQWKFDQNRDEWVVKMLSMLDEVAKNKRDIEEEVVVPGTTKRTSLADWKDVESVLRRCERCLKANSQKRMIPPLQPLVSNDRLDIVGMDLIEMGRGVNGGKYILTIIDHFSKFAGAYALKDKKAKTVADVFLSRWVLESCRTPKTLVSDNGSELVNQIMSEIAHRFQIERRRTLPYNSRANGLTERFNRTIVEIMRRIKMRDEEWEEALPFAVYAYNASPHGATGETPAYLMYLRDETLPMSQVPSIDPRYTVDVDVTDYKRRLSWMMERTRSIVALKLENERRKMKELYDAKNQHNMKIRPEKGDRVYIKVEAKQGDLKKMMSNYEGPYRVIKTSNTTVTVVRADNGLENGRENDERVVQWDRVRLVPRDTNDMDNVKNVKHVNRVGVNSDFRVAISTGSRLHPDYECMEDDCGGGRRLEDMFPKERMKMERAGKVVFKSLRQLAALIDMREEWADLSIQRANTLMKERVDLRQISTRSMKKAYEEGICEHAIEESNSVDRVGVLITGEESAISEAISSALVRKGGRSSRRPLVVMVPSDSVVAKCEGNTMEIELAIYEDLQDLRRQMRGMETSGNFPKSLFLLIKNSFTRESIEEVKAYFGEVTTDAELTCYVSADMLPARQVDFKTEIIKMHQELLTLWNTEGLPVNLVVINSASGVLWGAHPFVTLFPFARRERKELFERAVKYIVDGTSFPMEEATGRETVKRSAPTEWGGTPSTSRTPASKKPSQAMQCYNCYEYESPRKEDQADEDICFVGREA</sequence>
<dbReference type="Pfam" id="PF00098">
    <property type="entry name" value="zf-CCHC"/>
    <property type="match status" value="1"/>
</dbReference>
<name>A0A2A6CH60_PRIPA</name>
<evidence type="ECO:0000313" key="2">
    <source>
        <dbReference type="EnsemblMetazoa" id="PPA01814.1"/>
    </source>
</evidence>
<dbReference type="CDD" id="cd00303">
    <property type="entry name" value="retropepsin_like"/>
    <property type="match status" value="1"/>
</dbReference>
<dbReference type="InterPro" id="IPR036875">
    <property type="entry name" value="Znf_CCHC_sf"/>
</dbReference>
<feature type="region of interest" description="Disordered" evidence="1">
    <location>
        <begin position="544"/>
        <end position="572"/>
    </location>
</feature>
<feature type="region of interest" description="Disordered" evidence="1">
    <location>
        <begin position="173"/>
        <end position="236"/>
    </location>
</feature>
<dbReference type="SUPFAM" id="SSF57756">
    <property type="entry name" value="Retrovirus zinc finger-like domains"/>
    <property type="match status" value="1"/>
</dbReference>
<feature type="compositionally biased region" description="Low complexity" evidence="1">
    <location>
        <begin position="801"/>
        <end position="814"/>
    </location>
</feature>
<feature type="compositionally biased region" description="Polar residues" evidence="1">
    <location>
        <begin position="1583"/>
        <end position="1593"/>
    </location>
</feature>
<feature type="compositionally biased region" description="Basic and acidic residues" evidence="1">
    <location>
        <begin position="925"/>
        <end position="934"/>
    </location>
</feature>
<dbReference type="GO" id="GO:0070776">
    <property type="term" value="C:MOZ/MORF histone acetyltransferase complex"/>
    <property type="evidence" value="ECO:0000318"/>
    <property type="project" value="GO_Central"/>
</dbReference>
<dbReference type="PROSITE" id="PS51805">
    <property type="entry name" value="EPHD"/>
    <property type="match status" value="1"/>
</dbReference>
<dbReference type="InterPro" id="IPR001878">
    <property type="entry name" value="Znf_CCHC"/>
</dbReference>
<dbReference type="InterPro" id="IPR011011">
    <property type="entry name" value="Znf_FYVE_PHD"/>
</dbReference>
<feature type="compositionally biased region" description="Basic and acidic residues" evidence="1">
    <location>
        <begin position="1268"/>
        <end position="1295"/>
    </location>
</feature>
<feature type="region of interest" description="Disordered" evidence="1">
    <location>
        <begin position="2647"/>
        <end position="2679"/>
    </location>
</feature>
<accession>A0A8R1Y4E8</accession>
<gene>
    <name evidence="2" type="primary">WBGene00091368</name>
</gene>
<dbReference type="Gene3D" id="3.30.420.10">
    <property type="entry name" value="Ribonuclease H-like superfamily/Ribonuclease H"/>
    <property type="match status" value="1"/>
</dbReference>
<dbReference type="GO" id="GO:0003676">
    <property type="term" value="F:nucleic acid binding"/>
    <property type="evidence" value="ECO:0007669"/>
    <property type="project" value="InterPro"/>
</dbReference>
<accession>A0A2A6CH60</accession>
<dbReference type="Pfam" id="PF00665">
    <property type="entry name" value="rve"/>
    <property type="match status" value="1"/>
</dbReference>
<feature type="compositionally biased region" description="Pro residues" evidence="1">
    <location>
        <begin position="993"/>
        <end position="1003"/>
    </location>
</feature>